<dbReference type="Gene3D" id="2.70.170.10">
    <property type="entry name" value="Neurotransmitter-gated ion-channel ligand-binding domain"/>
    <property type="match status" value="1"/>
</dbReference>
<evidence type="ECO:0000256" key="12">
    <source>
        <dbReference type="SAM" id="Phobius"/>
    </source>
</evidence>
<dbReference type="AlphaFoldDB" id="A0A7S4JTR8"/>
<dbReference type="InterPro" id="IPR006201">
    <property type="entry name" value="Neur_channel"/>
</dbReference>
<sequence length="689" mass="77240">MSRRAMPLRRGLLLLSVTIARGQHRSDELADWLLGRYGSTSTRPAVAAAKRLDPEQCAQPPPDQVEAQVWVDHFHPLESTSQEYGIDGFLRAWWRDSRLAFNGTGSGGCVNKLSLNADERDRIWRPKFYWEGEMRVTLPSGSDGSGPGKGELLEVYPDGSVWWSRQVTMFLRCPTGASVNPLPFDTRRCSFMMGMYDLTAADMNLTWRAGAVALANWDLSCLVGWYATALAQENVHQVYTTFNYTYTRAEVSFTRAPESMMLSYFVPAVVFVLLSYLGFFLDPTATPARVTLGTVCILTVLYNLQSLNLIIPPTNKLPWLARVLLTSFFFNVAAMVEQVATSFGLSALKWLDEQRERLRVQVPWKKALIQLRGHIVEHCSKWDAQRSGRLSKLQFRKAVSSMLFNVPPNEIDGLFDNFDLSCDGHLQLDELEALLHQLELDINAAEQKEKLELSTEATQRMACIRSRRAHRKLVRHNDRSWRHSSADWNVVPTPSATQTTAAGLGMSDFETEEPGAKTTVSQRGSGHETSAGHLHPRVPSGAQSSWSKRSTSDRSQQPVSSPSGFCSEPHKGERFTSGRRCSLSTGLQVPPKISSTVLHVPPSLVFNLTAETNKAYQLAAVEHIGKGRLWQFKTFRLFPALTWCLLRLDHICRVLFPLAYIACLIVFFGDVDVGGHFSRLHSSPCYAHM</sequence>
<keyword evidence="9 12" id="KW-0472">Membrane</keyword>
<dbReference type="InterPro" id="IPR002048">
    <property type="entry name" value="EF_hand_dom"/>
</dbReference>
<keyword evidence="7 12" id="KW-1133">Transmembrane helix</keyword>
<dbReference type="PROSITE" id="PS00018">
    <property type="entry name" value="EF_HAND_1"/>
    <property type="match status" value="1"/>
</dbReference>
<dbReference type="Gene3D" id="1.10.238.10">
    <property type="entry name" value="EF-hand"/>
    <property type="match status" value="1"/>
</dbReference>
<dbReference type="Pfam" id="PF02932">
    <property type="entry name" value="Neur_chan_memb"/>
    <property type="match status" value="1"/>
</dbReference>
<comment type="subcellular location">
    <subcellularLocation>
        <location evidence="2">Cell membrane</location>
    </subcellularLocation>
    <subcellularLocation>
        <location evidence="1">Membrane</location>
        <topology evidence="1">Multi-pass membrane protein</topology>
    </subcellularLocation>
</comment>
<feature type="transmembrane region" description="Helical" evidence="12">
    <location>
        <begin position="261"/>
        <end position="281"/>
    </location>
</feature>
<evidence type="ECO:0000256" key="5">
    <source>
        <dbReference type="ARBA" id="ARBA00022692"/>
    </source>
</evidence>
<dbReference type="Pfam" id="PF02931">
    <property type="entry name" value="Neur_chan_LBD"/>
    <property type="match status" value="1"/>
</dbReference>
<evidence type="ECO:0000256" key="3">
    <source>
        <dbReference type="ARBA" id="ARBA00022448"/>
    </source>
</evidence>
<feature type="signal peptide" evidence="13">
    <location>
        <begin position="1"/>
        <end position="22"/>
    </location>
</feature>
<feature type="chain" id="PRO_5031110142" description="EF-hand domain-containing protein" evidence="13">
    <location>
        <begin position="23"/>
        <end position="689"/>
    </location>
</feature>
<dbReference type="InterPro" id="IPR006029">
    <property type="entry name" value="Neurotrans-gated_channel_TM"/>
</dbReference>
<evidence type="ECO:0000256" key="1">
    <source>
        <dbReference type="ARBA" id="ARBA00004141"/>
    </source>
</evidence>
<evidence type="ECO:0000256" key="4">
    <source>
        <dbReference type="ARBA" id="ARBA00022475"/>
    </source>
</evidence>
<feature type="domain" description="EF-hand" evidence="14">
    <location>
        <begin position="406"/>
        <end position="441"/>
    </location>
</feature>
<evidence type="ECO:0000256" key="11">
    <source>
        <dbReference type="SAM" id="MobiDB-lite"/>
    </source>
</evidence>
<evidence type="ECO:0000256" key="8">
    <source>
        <dbReference type="ARBA" id="ARBA00023065"/>
    </source>
</evidence>
<reference evidence="15" key="1">
    <citation type="submission" date="2021-01" db="EMBL/GenBank/DDBJ databases">
        <authorList>
            <person name="Corre E."/>
            <person name="Pelletier E."/>
            <person name="Niang G."/>
            <person name="Scheremetjew M."/>
            <person name="Finn R."/>
            <person name="Kale V."/>
            <person name="Holt S."/>
            <person name="Cochrane G."/>
            <person name="Meng A."/>
            <person name="Brown T."/>
            <person name="Cohen L."/>
        </authorList>
    </citation>
    <scope>NUCLEOTIDE SEQUENCE</scope>
    <source>
        <strain evidence="15">UIO037</strain>
    </source>
</reference>
<dbReference type="InterPro" id="IPR036734">
    <property type="entry name" value="Neur_chan_lig-bd_sf"/>
</dbReference>
<evidence type="ECO:0000256" key="7">
    <source>
        <dbReference type="ARBA" id="ARBA00022989"/>
    </source>
</evidence>
<evidence type="ECO:0000256" key="6">
    <source>
        <dbReference type="ARBA" id="ARBA00022729"/>
    </source>
</evidence>
<dbReference type="Gene3D" id="1.20.58.390">
    <property type="entry name" value="Neurotransmitter-gated ion-channel transmembrane domain"/>
    <property type="match status" value="1"/>
</dbReference>
<dbReference type="InterPro" id="IPR006202">
    <property type="entry name" value="Neur_chan_lig-bd"/>
</dbReference>
<feature type="compositionally biased region" description="Polar residues" evidence="11">
    <location>
        <begin position="492"/>
        <end position="501"/>
    </location>
</feature>
<feature type="transmembrane region" description="Helical" evidence="12">
    <location>
        <begin position="323"/>
        <end position="348"/>
    </location>
</feature>
<dbReference type="InterPro" id="IPR036719">
    <property type="entry name" value="Neuro-gated_channel_TM_sf"/>
</dbReference>
<dbReference type="EMBL" id="HBKO01039140">
    <property type="protein sequence ID" value="CAE2274040.1"/>
    <property type="molecule type" value="Transcribed_RNA"/>
</dbReference>
<name>A0A7S4JTR8_9EUKA</name>
<feature type="compositionally biased region" description="Polar residues" evidence="11">
    <location>
        <begin position="518"/>
        <end position="528"/>
    </location>
</feature>
<dbReference type="SUPFAM" id="SSF90112">
    <property type="entry name" value="Neurotransmitter-gated ion-channel transmembrane pore"/>
    <property type="match status" value="1"/>
</dbReference>
<organism evidence="15">
    <name type="scientific">Prymnesium polylepis</name>
    <dbReference type="NCBI Taxonomy" id="72548"/>
    <lineage>
        <taxon>Eukaryota</taxon>
        <taxon>Haptista</taxon>
        <taxon>Haptophyta</taxon>
        <taxon>Prymnesiophyceae</taxon>
        <taxon>Prymnesiales</taxon>
        <taxon>Prymnesiaceae</taxon>
        <taxon>Prymnesium</taxon>
    </lineage>
</organism>
<feature type="region of interest" description="Disordered" evidence="11">
    <location>
        <begin position="483"/>
        <end position="578"/>
    </location>
</feature>
<evidence type="ECO:0000256" key="10">
    <source>
        <dbReference type="ARBA" id="ARBA00023303"/>
    </source>
</evidence>
<dbReference type="InterPro" id="IPR006028">
    <property type="entry name" value="GABAA/Glycine_rcpt"/>
</dbReference>
<dbReference type="GO" id="GO:0005509">
    <property type="term" value="F:calcium ion binding"/>
    <property type="evidence" value="ECO:0007669"/>
    <property type="project" value="InterPro"/>
</dbReference>
<dbReference type="PANTHER" id="PTHR18945">
    <property type="entry name" value="NEUROTRANSMITTER GATED ION CHANNEL"/>
    <property type="match status" value="1"/>
</dbReference>
<keyword evidence="8" id="KW-0406">Ion transport</keyword>
<evidence type="ECO:0000313" key="15">
    <source>
        <dbReference type="EMBL" id="CAE2274040.1"/>
    </source>
</evidence>
<dbReference type="GO" id="GO:0005230">
    <property type="term" value="F:extracellular ligand-gated monoatomic ion channel activity"/>
    <property type="evidence" value="ECO:0007669"/>
    <property type="project" value="InterPro"/>
</dbReference>
<keyword evidence="4" id="KW-1003">Cell membrane</keyword>
<evidence type="ECO:0000256" key="9">
    <source>
        <dbReference type="ARBA" id="ARBA00023136"/>
    </source>
</evidence>
<dbReference type="PRINTS" id="PR00253">
    <property type="entry name" value="GABAARECEPTR"/>
</dbReference>
<dbReference type="InterPro" id="IPR038050">
    <property type="entry name" value="Neuro_actylchol_rec"/>
</dbReference>
<evidence type="ECO:0000259" key="14">
    <source>
        <dbReference type="PROSITE" id="PS50222"/>
    </source>
</evidence>
<protein>
    <recommendedName>
        <fullName evidence="14">EF-hand domain-containing protein</fullName>
    </recommendedName>
</protein>
<dbReference type="PROSITE" id="PS50222">
    <property type="entry name" value="EF_HAND_2"/>
    <property type="match status" value="1"/>
</dbReference>
<proteinExistence type="predicted"/>
<dbReference type="GO" id="GO:0004888">
    <property type="term" value="F:transmembrane signaling receptor activity"/>
    <property type="evidence" value="ECO:0007669"/>
    <property type="project" value="InterPro"/>
</dbReference>
<evidence type="ECO:0000256" key="2">
    <source>
        <dbReference type="ARBA" id="ARBA00004236"/>
    </source>
</evidence>
<gene>
    <name evidence="15" type="ORF">CPOL0286_LOCUS17880</name>
</gene>
<feature type="compositionally biased region" description="Low complexity" evidence="11">
    <location>
        <begin position="544"/>
        <end position="555"/>
    </location>
</feature>
<dbReference type="SUPFAM" id="SSF63712">
    <property type="entry name" value="Nicotinic receptor ligand binding domain-like"/>
    <property type="match status" value="1"/>
</dbReference>
<accession>A0A7S4JTR8</accession>
<feature type="transmembrane region" description="Helical" evidence="12">
    <location>
        <begin position="290"/>
        <end position="311"/>
    </location>
</feature>
<dbReference type="InterPro" id="IPR018247">
    <property type="entry name" value="EF_Hand_1_Ca_BS"/>
</dbReference>
<evidence type="ECO:0000256" key="13">
    <source>
        <dbReference type="SAM" id="SignalP"/>
    </source>
</evidence>
<keyword evidence="6 13" id="KW-0732">Signal</keyword>
<dbReference type="GO" id="GO:0005886">
    <property type="term" value="C:plasma membrane"/>
    <property type="evidence" value="ECO:0007669"/>
    <property type="project" value="UniProtKB-SubCell"/>
</dbReference>
<keyword evidence="3" id="KW-0813">Transport</keyword>
<keyword evidence="10" id="KW-0407">Ion channel</keyword>
<keyword evidence="5 12" id="KW-0812">Transmembrane</keyword>